<dbReference type="GO" id="GO:0004016">
    <property type="term" value="F:adenylate cyclase activity"/>
    <property type="evidence" value="ECO:0007669"/>
    <property type="project" value="UniProtKB-ARBA"/>
</dbReference>
<dbReference type="eggNOG" id="COG2114">
    <property type="taxonomic scope" value="Bacteria"/>
</dbReference>
<evidence type="ECO:0000313" key="3">
    <source>
        <dbReference type="EMBL" id="BAJ64390.1"/>
    </source>
</evidence>
<dbReference type="Pfam" id="PF00211">
    <property type="entry name" value="Guanylate_cyc"/>
    <property type="match status" value="1"/>
</dbReference>
<dbReference type="InterPro" id="IPR013656">
    <property type="entry name" value="PAS_4"/>
</dbReference>
<dbReference type="OrthoDB" id="9806704at2"/>
<dbReference type="Gene3D" id="3.30.450.40">
    <property type="match status" value="1"/>
</dbReference>
<dbReference type="GO" id="GO:0035556">
    <property type="term" value="P:intracellular signal transduction"/>
    <property type="evidence" value="ECO:0007669"/>
    <property type="project" value="InterPro"/>
</dbReference>
<dbReference type="Proteomes" id="UP000008922">
    <property type="component" value="Chromosome"/>
</dbReference>
<dbReference type="InterPro" id="IPR001054">
    <property type="entry name" value="A/G_cyclase"/>
</dbReference>
<dbReference type="InterPro" id="IPR029787">
    <property type="entry name" value="Nucleotide_cyclase"/>
</dbReference>
<organism evidence="3 4">
    <name type="scientific">Anaerolinea thermophila (strain DSM 14523 / JCM 11388 / NBRC 100420 / UNI-1)</name>
    <dbReference type="NCBI Taxonomy" id="926569"/>
    <lineage>
        <taxon>Bacteria</taxon>
        <taxon>Bacillati</taxon>
        <taxon>Chloroflexota</taxon>
        <taxon>Anaerolineae</taxon>
        <taxon>Anaerolineales</taxon>
        <taxon>Anaerolineaceae</taxon>
        <taxon>Anaerolinea</taxon>
    </lineage>
</organism>
<dbReference type="CDD" id="cd07302">
    <property type="entry name" value="CHD"/>
    <property type="match status" value="1"/>
</dbReference>
<feature type="domain" description="Guanylate cyclase" evidence="2">
    <location>
        <begin position="392"/>
        <end position="522"/>
    </location>
</feature>
<dbReference type="PANTHER" id="PTHR43081:SF1">
    <property type="entry name" value="ADENYLATE CYCLASE, TERMINAL-DIFFERENTIATION SPECIFIC"/>
    <property type="match status" value="1"/>
</dbReference>
<evidence type="ECO:0000256" key="1">
    <source>
        <dbReference type="ARBA" id="ARBA00005381"/>
    </source>
</evidence>
<dbReference type="SMART" id="SM00044">
    <property type="entry name" value="CYCc"/>
    <property type="match status" value="1"/>
</dbReference>
<dbReference type="KEGG" id="atm:ANT_23640"/>
<accession>E8MYQ4</accession>
<dbReference type="CDD" id="cd00130">
    <property type="entry name" value="PAS"/>
    <property type="match status" value="1"/>
</dbReference>
<keyword evidence="4" id="KW-1185">Reference proteome</keyword>
<dbReference type="AlphaFoldDB" id="E8MYQ4"/>
<dbReference type="SMART" id="SM00065">
    <property type="entry name" value="GAF"/>
    <property type="match status" value="1"/>
</dbReference>
<reference evidence="3 4" key="1">
    <citation type="submission" date="2010-12" db="EMBL/GenBank/DDBJ databases">
        <title>Whole genome sequence of Anaerolinea thermophila UNI-1.</title>
        <authorList>
            <person name="Narita-Yamada S."/>
            <person name="Kishi E."/>
            <person name="Watanabe Y."/>
            <person name="Takasaki K."/>
            <person name="Ankai A."/>
            <person name="Oguchi A."/>
            <person name="Fukui S."/>
            <person name="Takahashi M."/>
            <person name="Yashiro I."/>
            <person name="Hosoyama A."/>
            <person name="Sekiguchi Y."/>
            <person name="Hanada S."/>
            <person name="Fujita N."/>
        </authorList>
    </citation>
    <scope>NUCLEOTIDE SEQUENCE [LARGE SCALE GENOMIC DNA]</scope>
    <source>
        <strain evidence="4">DSM 14523 / JCM 11388 / NBRC 100420 / UNI-1</strain>
    </source>
</reference>
<dbReference type="InterPro" id="IPR050697">
    <property type="entry name" value="Adenylyl/Guanylyl_Cyclase_3/4"/>
</dbReference>
<dbReference type="RefSeq" id="WP_013560756.1">
    <property type="nucleotide sequence ID" value="NC_014960.1"/>
</dbReference>
<protein>
    <submittedName>
        <fullName evidence="3">Adenylate/guanylate cyclase</fullName>
    </submittedName>
</protein>
<dbReference type="NCBIfam" id="TIGR00229">
    <property type="entry name" value="sensory_box"/>
    <property type="match status" value="1"/>
</dbReference>
<dbReference type="InterPro" id="IPR003018">
    <property type="entry name" value="GAF"/>
</dbReference>
<dbReference type="HOGENOM" id="CLU_477063_0_0_0"/>
<dbReference type="InterPro" id="IPR029016">
    <property type="entry name" value="GAF-like_dom_sf"/>
</dbReference>
<dbReference type="SUPFAM" id="SSF55785">
    <property type="entry name" value="PYP-like sensor domain (PAS domain)"/>
    <property type="match status" value="1"/>
</dbReference>
<dbReference type="SUPFAM" id="SSF55073">
    <property type="entry name" value="Nucleotide cyclase"/>
    <property type="match status" value="1"/>
</dbReference>
<dbReference type="Gene3D" id="3.30.450.20">
    <property type="entry name" value="PAS domain"/>
    <property type="match status" value="1"/>
</dbReference>
<evidence type="ECO:0000313" key="4">
    <source>
        <dbReference type="Proteomes" id="UP000008922"/>
    </source>
</evidence>
<dbReference type="InterPro" id="IPR035965">
    <property type="entry name" value="PAS-like_dom_sf"/>
</dbReference>
<dbReference type="Gene3D" id="3.30.70.1230">
    <property type="entry name" value="Nucleotide cyclase"/>
    <property type="match status" value="1"/>
</dbReference>
<evidence type="ECO:0000259" key="2">
    <source>
        <dbReference type="PROSITE" id="PS50125"/>
    </source>
</evidence>
<dbReference type="Pfam" id="PF08448">
    <property type="entry name" value="PAS_4"/>
    <property type="match status" value="1"/>
</dbReference>
<dbReference type="EMBL" id="AP012029">
    <property type="protein sequence ID" value="BAJ64390.1"/>
    <property type="molecule type" value="Genomic_DNA"/>
</dbReference>
<dbReference type="Pfam" id="PF01590">
    <property type="entry name" value="GAF"/>
    <property type="match status" value="1"/>
</dbReference>
<dbReference type="InParanoid" id="E8MYQ4"/>
<dbReference type="InterPro" id="IPR000014">
    <property type="entry name" value="PAS"/>
</dbReference>
<dbReference type="PANTHER" id="PTHR43081">
    <property type="entry name" value="ADENYLATE CYCLASE, TERMINAL-DIFFERENTIATION SPECIFIC-RELATED"/>
    <property type="match status" value="1"/>
</dbReference>
<comment type="similarity">
    <text evidence="1">Belongs to the adenylyl cyclase class-3 family.</text>
</comment>
<name>E8MYQ4_ANATU</name>
<dbReference type="PROSITE" id="PS50125">
    <property type="entry name" value="GUANYLATE_CYCLASE_2"/>
    <property type="match status" value="1"/>
</dbReference>
<dbReference type="SMART" id="SM00091">
    <property type="entry name" value="PAS"/>
    <property type="match status" value="1"/>
</dbReference>
<dbReference type="eggNOG" id="COG5002">
    <property type="taxonomic scope" value="Bacteria"/>
</dbReference>
<dbReference type="GO" id="GO:0006171">
    <property type="term" value="P:cAMP biosynthetic process"/>
    <property type="evidence" value="ECO:0007669"/>
    <property type="project" value="TreeGrafter"/>
</dbReference>
<gene>
    <name evidence="3" type="ordered locus">ANT_23640</name>
</gene>
<dbReference type="eggNOG" id="COG2203">
    <property type="taxonomic scope" value="Bacteria"/>
</dbReference>
<dbReference type="STRING" id="926569.ANT_23640"/>
<dbReference type="SUPFAM" id="SSF55781">
    <property type="entry name" value="GAF domain-like"/>
    <property type="match status" value="1"/>
</dbReference>
<proteinExistence type="inferred from homology"/>
<sequence>MISSLTTSTLVSLDAQLAALIALFNEVHSYLSVHRPAFIPDRVYQAVGEMAKELPELRKQVNALEGEWRNLRALAQVGQVVNSSLELDQVLQVVMDTIIRLTGAERGFLMMRNARSGELEVLIGRNWERENLSRSEFAVSRTIINRVVKEGQPIITTDAQEDPRFHTQDSVVAHNLRAILCVPLWVKQELVGVIYADNRVRSGVFTRRHLELLTGFANQAAVAIENARLFASVRQTLKQVTELKTLMDNVLASIPSGVITVDPDKRILLCNRAAAEILRQPISALVGTNLSAILPALDEHMNQVLRFGHTVMGLEMSPDLKEKGRVALRFNLSPLRNEQRILQGVAIVVEDLTEQRRLEAQQRLFERMVSPAIIEQIDTEEIKPGGQKREITTLFADIRGFTSYGEMVSPEELVQVLNRYLGLAAEIILAEGGTVDKFLGDAVMAWFNAPVPQPDHTLRAVRAGLRLKEAVERLNQEIPVAAKLSFGVGIHTGEAILGLIGTEKRMDYTAIGDCVNTARRIQENASAGQVLISRSAYQRIADAVEVSGVFPIQAYGKREPVVVVEVLKLKS</sequence>